<evidence type="ECO:0000256" key="1">
    <source>
        <dbReference type="SAM" id="MobiDB-lite"/>
    </source>
</evidence>
<evidence type="ECO:0000313" key="2">
    <source>
        <dbReference type="EMBL" id="KAK2947173.1"/>
    </source>
</evidence>
<organism evidence="2 3">
    <name type="scientific">Blattamonas nauphoetae</name>
    <dbReference type="NCBI Taxonomy" id="2049346"/>
    <lineage>
        <taxon>Eukaryota</taxon>
        <taxon>Metamonada</taxon>
        <taxon>Preaxostyla</taxon>
        <taxon>Oxymonadida</taxon>
        <taxon>Blattamonas</taxon>
    </lineage>
</organism>
<dbReference type="Proteomes" id="UP001281761">
    <property type="component" value="Unassembled WGS sequence"/>
</dbReference>
<feature type="compositionally biased region" description="Polar residues" evidence="1">
    <location>
        <begin position="63"/>
        <end position="75"/>
    </location>
</feature>
<feature type="compositionally biased region" description="Low complexity" evidence="1">
    <location>
        <begin position="87"/>
        <end position="104"/>
    </location>
</feature>
<dbReference type="EMBL" id="JARBJD010000208">
    <property type="protein sequence ID" value="KAK2947173.1"/>
    <property type="molecule type" value="Genomic_DNA"/>
</dbReference>
<sequence>MGGRTDFKEIEFSVDRIVSRLGRSDGFSSRHSKIRLFRSSFIPSMFGGVPVPAIRCALIPSTSPNGTWPVSTSASRRPKLKTDAAGPSTSPSFFSSVSGACHRCSSSRRRDASSAVNFPKCSRPRTVL</sequence>
<feature type="region of interest" description="Disordered" evidence="1">
    <location>
        <begin position="63"/>
        <end position="128"/>
    </location>
</feature>
<keyword evidence="3" id="KW-1185">Reference proteome</keyword>
<gene>
    <name evidence="2" type="ORF">BLNAU_17878</name>
</gene>
<evidence type="ECO:0000313" key="3">
    <source>
        <dbReference type="Proteomes" id="UP001281761"/>
    </source>
</evidence>
<reference evidence="2 3" key="1">
    <citation type="journal article" date="2022" name="bioRxiv">
        <title>Genomics of Preaxostyla Flagellates Illuminates Evolutionary Transitions and the Path Towards Mitochondrial Loss.</title>
        <authorList>
            <person name="Novak L.V.F."/>
            <person name="Treitli S.C."/>
            <person name="Pyrih J."/>
            <person name="Halakuc P."/>
            <person name="Pipaliya S.V."/>
            <person name="Vacek V."/>
            <person name="Brzon O."/>
            <person name="Soukal P."/>
            <person name="Eme L."/>
            <person name="Dacks J.B."/>
            <person name="Karnkowska A."/>
            <person name="Elias M."/>
            <person name="Hampl V."/>
        </authorList>
    </citation>
    <scope>NUCLEOTIDE SEQUENCE [LARGE SCALE GENOMIC DNA]</scope>
    <source>
        <strain evidence="2">NAU3</strain>
        <tissue evidence="2">Gut</tissue>
    </source>
</reference>
<accession>A0ABQ9X6E6</accession>
<comment type="caution">
    <text evidence="2">The sequence shown here is derived from an EMBL/GenBank/DDBJ whole genome shotgun (WGS) entry which is preliminary data.</text>
</comment>
<name>A0ABQ9X6E6_9EUKA</name>
<proteinExistence type="predicted"/>
<protein>
    <submittedName>
        <fullName evidence="2">Uncharacterized protein</fullName>
    </submittedName>
</protein>